<sequence>MIHLEPILPPELEREIFEVAAGLDFHTTSSLLRVARRVREWVEPFLYRVIVINDSAKAEAYHLTFLRKPHLLANNLQHLYLAGFACFSRWPEKDVHRLLELCAPRLLSLAVFAPLQQKRLIRSFLHITQLRRWAGILEDFDLSGGGYSEELILPAFHTVTHMDVFDYFTDENEAVICAGLAALPCLTHLCLSGGFADRNSGSYPTHLDAVRASACSGFDEIPRRRF</sequence>
<proteinExistence type="predicted"/>
<dbReference type="EMBL" id="JACAZH010000003">
    <property type="protein sequence ID" value="KAF7373254.1"/>
    <property type="molecule type" value="Genomic_DNA"/>
</dbReference>
<dbReference type="Proteomes" id="UP000623467">
    <property type="component" value="Unassembled WGS sequence"/>
</dbReference>
<dbReference type="AlphaFoldDB" id="A0A8H7DF79"/>
<gene>
    <name evidence="1" type="ORF">MSAN_00534300</name>
</gene>
<reference evidence="1" key="1">
    <citation type="submission" date="2020-05" db="EMBL/GenBank/DDBJ databases">
        <title>Mycena genomes resolve the evolution of fungal bioluminescence.</title>
        <authorList>
            <person name="Tsai I.J."/>
        </authorList>
    </citation>
    <scope>NUCLEOTIDE SEQUENCE</scope>
    <source>
        <strain evidence="1">160909Yilan</strain>
    </source>
</reference>
<keyword evidence="2" id="KW-1185">Reference proteome</keyword>
<protein>
    <submittedName>
        <fullName evidence="1">Uncharacterized protein</fullName>
    </submittedName>
</protein>
<dbReference type="OrthoDB" id="3070099at2759"/>
<evidence type="ECO:0000313" key="2">
    <source>
        <dbReference type="Proteomes" id="UP000623467"/>
    </source>
</evidence>
<organism evidence="1 2">
    <name type="scientific">Mycena sanguinolenta</name>
    <dbReference type="NCBI Taxonomy" id="230812"/>
    <lineage>
        <taxon>Eukaryota</taxon>
        <taxon>Fungi</taxon>
        <taxon>Dikarya</taxon>
        <taxon>Basidiomycota</taxon>
        <taxon>Agaricomycotina</taxon>
        <taxon>Agaricomycetes</taxon>
        <taxon>Agaricomycetidae</taxon>
        <taxon>Agaricales</taxon>
        <taxon>Marasmiineae</taxon>
        <taxon>Mycenaceae</taxon>
        <taxon>Mycena</taxon>
    </lineage>
</organism>
<accession>A0A8H7DF79</accession>
<comment type="caution">
    <text evidence="1">The sequence shown here is derived from an EMBL/GenBank/DDBJ whole genome shotgun (WGS) entry which is preliminary data.</text>
</comment>
<evidence type="ECO:0000313" key="1">
    <source>
        <dbReference type="EMBL" id="KAF7373254.1"/>
    </source>
</evidence>
<name>A0A8H7DF79_9AGAR</name>